<feature type="transmembrane region" description="Helical" evidence="1">
    <location>
        <begin position="21"/>
        <end position="42"/>
    </location>
</feature>
<keyword evidence="1" id="KW-0472">Membrane</keyword>
<feature type="transmembrane region" description="Helical" evidence="1">
    <location>
        <begin position="48"/>
        <end position="67"/>
    </location>
</feature>
<proteinExistence type="predicted"/>
<keyword evidence="1" id="KW-1133">Transmembrane helix</keyword>
<name>A0A0F9CVS9_9ZZZZ</name>
<keyword evidence="1" id="KW-0812">Transmembrane</keyword>
<reference evidence="2" key="1">
    <citation type="journal article" date="2015" name="Nature">
        <title>Complex archaea that bridge the gap between prokaryotes and eukaryotes.</title>
        <authorList>
            <person name="Spang A."/>
            <person name="Saw J.H."/>
            <person name="Jorgensen S.L."/>
            <person name="Zaremba-Niedzwiedzka K."/>
            <person name="Martijn J."/>
            <person name="Lind A.E."/>
            <person name="van Eijk R."/>
            <person name="Schleper C."/>
            <person name="Guy L."/>
            <person name="Ettema T.J."/>
        </authorList>
    </citation>
    <scope>NUCLEOTIDE SEQUENCE</scope>
</reference>
<protein>
    <submittedName>
        <fullName evidence="2">Uncharacterized protein</fullName>
    </submittedName>
</protein>
<comment type="caution">
    <text evidence="2">The sequence shown here is derived from an EMBL/GenBank/DDBJ whole genome shotgun (WGS) entry which is preliminary data.</text>
</comment>
<dbReference type="AlphaFoldDB" id="A0A0F9CVS9"/>
<organism evidence="2">
    <name type="scientific">marine sediment metagenome</name>
    <dbReference type="NCBI Taxonomy" id="412755"/>
    <lineage>
        <taxon>unclassified sequences</taxon>
        <taxon>metagenomes</taxon>
        <taxon>ecological metagenomes</taxon>
    </lineage>
</organism>
<accession>A0A0F9CVS9</accession>
<evidence type="ECO:0000256" key="1">
    <source>
        <dbReference type="SAM" id="Phobius"/>
    </source>
</evidence>
<sequence length="71" mass="8089">MARYRFKRTIIDYQSGMDEATLRLIDIIGIILLFCLLILGIARILQGHYFQGLIAVVFVIIGFCGVVERVE</sequence>
<evidence type="ECO:0000313" key="2">
    <source>
        <dbReference type="EMBL" id="KKL53468.1"/>
    </source>
</evidence>
<gene>
    <name evidence="2" type="ORF">LCGC14_2275170</name>
</gene>
<dbReference type="EMBL" id="LAZR01031536">
    <property type="protein sequence ID" value="KKL53468.1"/>
    <property type="molecule type" value="Genomic_DNA"/>
</dbReference>